<sequence>MTESTRADIIPIHTSEITLWSCTLHAGGGLAHEKEKTGFHGIRNKGKSGHAFINQNQSNLL</sequence>
<evidence type="ECO:0000313" key="2">
    <source>
        <dbReference type="Proteomes" id="UP000503349"/>
    </source>
</evidence>
<organism evidence="1 2">
    <name type="scientific">Channa argus</name>
    <name type="common">Northern snakehead</name>
    <name type="synonym">Ophicephalus argus</name>
    <dbReference type="NCBI Taxonomy" id="215402"/>
    <lineage>
        <taxon>Eukaryota</taxon>
        <taxon>Metazoa</taxon>
        <taxon>Chordata</taxon>
        <taxon>Craniata</taxon>
        <taxon>Vertebrata</taxon>
        <taxon>Euteleostomi</taxon>
        <taxon>Actinopterygii</taxon>
        <taxon>Neopterygii</taxon>
        <taxon>Teleostei</taxon>
        <taxon>Neoteleostei</taxon>
        <taxon>Acanthomorphata</taxon>
        <taxon>Anabantaria</taxon>
        <taxon>Anabantiformes</taxon>
        <taxon>Channoidei</taxon>
        <taxon>Channidae</taxon>
        <taxon>Channa</taxon>
    </lineage>
</organism>
<evidence type="ECO:0000313" key="1">
    <source>
        <dbReference type="EMBL" id="KAF3692729.1"/>
    </source>
</evidence>
<gene>
    <name evidence="1" type="ORF">EXN66_Car008405</name>
</gene>
<reference evidence="2" key="2">
    <citation type="submission" date="2019-02" db="EMBL/GenBank/DDBJ databases">
        <title>Opniocepnalus argus Var Kimnra genome.</title>
        <authorList>
            <person name="Zhou C."/>
            <person name="Xiao S."/>
        </authorList>
    </citation>
    <scope>NUCLEOTIDE SEQUENCE [LARGE SCALE GENOMIC DNA]</scope>
</reference>
<protein>
    <submittedName>
        <fullName evidence="1">Uncharacterized protein</fullName>
    </submittedName>
</protein>
<name>A0A6G1PR76_CHAAH</name>
<keyword evidence="2" id="KW-1185">Reference proteome</keyword>
<dbReference type="EMBL" id="CM015719">
    <property type="protein sequence ID" value="KAF3692729.1"/>
    <property type="molecule type" value="Genomic_DNA"/>
</dbReference>
<accession>A0A6G1PR76</accession>
<dbReference type="AlphaFoldDB" id="A0A6G1PR76"/>
<dbReference type="Proteomes" id="UP000503349">
    <property type="component" value="Chromosome 8"/>
</dbReference>
<proteinExistence type="predicted"/>
<reference evidence="1 2" key="1">
    <citation type="submission" date="2019-02" db="EMBL/GenBank/DDBJ databases">
        <title>Opniocepnalus argus genome.</title>
        <authorList>
            <person name="Zhou C."/>
            <person name="Xiao S."/>
        </authorList>
    </citation>
    <scope>NUCLEOTIDE SEQUENCE [LARGE SCALE GENOMIC DNA]</scope>
    <source>
        <strain evidence="1">OARG1902GOOAL</strain>
        <tissue evidence="1">Muscle</tissue>
    </source>
</reference>